<dbReference type="PROSITE" id="PS50928">
    <property type="entry name" value="ABC_TM1"/>
    <property type="match status" value="1"/>
</dbReference>
<feature type="transmembrane region" description="Helical" evidence="7">
    <location>
        <begin position="20"/>
        <end position="39"/>
    </location>
</feature>
<evidence type="ECO:0000256" key="4">
    <source>
        <dbReference type="ARBA" id="ARBA00022692"/>
    </source>
</evidence>
<evidence type="ECO:0000256" key="7">
    <source>
        <dbReference type="RuleBase" id="RU363032"/>
    </source>
</evidence>
<comment type="similarity">
    <text evidence="7">Belongs to the binding-protein-dependent transport system permease family.</text>
</comment>
<evidence type="ECO:0000256" key="3">
    <source>
        <dbReference type="ARBA" id="ARBA00022475"/>
    </source>
</evidence>
<comment type="subcellular location">
    <subcellularLocation>
        <location evidence="1 7">Cell membrane</location>
        <topology evidence="1 7">Multi-pass membrane protein</topology>
    </subcellularLocation>
</comment>
<keyword evidence="3" id="KW-1003">Cell membrane</keyword>
<reference evidence="9 10" key="1">
    <citation type="submission" date="2016-09" db="EMBL/GenBank/DDBJ databases">
        <title>Complete genome sequence of Deltia acidovorans CM13 isolated from murine proximal colonic tissue.</title>
        <authorList>
            <person name="Saffarian A."/>
        </authorList>
    </citation>
    <scope>NUCLEOTIDE SEQUENCE [LARGE SCALE GENOMIC DNA]</scope>
    <source>
        <strain evidence="9 10">CM13</strain>
    </source>
</reference>
<evidence type="ECO:0000313" key="9">
    <source>
        <dbReference type="EMBL" id="AOV01187.1"/>
    </source>
</evidence>
<dbReference type="InterPro" id="IPR035906">
    <property type="entry name" value="MetI-like_sf"/>
</dbReference>
<protein>
    <submittedName>
        <fullName evidence="9">ABC transporter permease</fullName>
    </submittedName>
</protein>
<keyword evidence="2 7" id="KW-0813">Transport</keyword>
<dbReference type="Pfam" id="PF00528">
    <property type="entry name" value="BPD_transp_1"/>
    <property type="match status" value="1"/>
</dbReference>
<evidence type="ECO:0000256" key="1">
    <source>
        <dbReference type="ARBA" id="ARBA00004651"/>
    </source>
</evidence>
<evidence type="ECO:0000259" key="8">
    <source>
        <dbReference type="PROSITE" id="PS50928"/>
    </source>
</evidence>
<proteinExistence type="inferred from homology"/>
<feature type="transmembrane region" description="Helical" evidence="7">
    <location>
        <begin position="107"/>
        <end position="127"/>
    </location>
</feature>
<accession>A0ABN4SC99</accession>
<dbReference type="SUPFAM" id="SSF161098">
    <property type="entry name" value="MetI-like"/>
    <property type="match status" value="1"/>
</dbReference>
<keyword evidence="5 7" id="KW-1133">Transmembrane helix</keyword>
<dbReference type="Proteomes" id="UP000095607">
    <property type="component" value="Chromosome"/>
</dbReference>
<dbReference type="PANTHER" id="PTHR30193">
    <property type="entry name" value="ABC TRANSPORTER PERMEASE PROTEIN"/>
    <property type="match status" value="1"/>
</dbReference>
<keyword evidence="10" id="KW-1185">Reference proteome</keyword>
<name>A0ABN4SC99_9BURK</name>
<keyword evidence="6 7" id="KW-0472">Membrane</keyword>
<organism evidence="9 10">
    <name type="scientific">Delftia tsuruhatensis</name>
    <dbReference type="NCBI Taxonomy" id="180282"/>
    <lineage>
        <taxon>Bacteria</taxon>
        <taxon>Pseudomonadati</taxon>
        <taxon>Pseudomonadota</taxon>
        <taxon>Betaproteobacteria</taxon>
        <taxon>Burkholderiales</taxon>
        <taxon>Comamonadaceae</taxon>
        <taxon>Delftia</taxon>
    </lineage>
</organism>
<evidence type="ECO:0000313" key="10">
    <source>
        <dbReference type="Proteomes" id="UP000095607"/>
    </source>
</evidence>
<dbReference type="InterPro" id="IPR051393">
    <property type="entry name" value="ABC_transporter_permease"/>
</dbReference>
<sequence>MEDPAMKAGWLPRLLLSPSVLLTLVCVYGCILFTVYLSFTASTLLPRHEWAGTAAYTRLLGLENWKISANNLAVFASLYIAIAMALGLVLAILIDQKIRAEAVLRSIFLYPMALSFIVTGTAWKWLLDPGVGLEKSMHLLGWQGFAFGWIKDGDMAIYCVVIAAVWQTSGFAMALFLAGLRGVDSEQIHAARLDGARTWQVYWRIILPQLGPVFVSAFVILAHMAIKSYDLVIALTNGGPGRSTWLPSVFMYQYSFTRNEMAVGAASSVLMLLAVGAIVLPYLWGAMRSAGGRHD</sequence>
<feature type="transmembrane region" description="Helical" evidence="7">
    <location>
        <begin position="72"/>
        <end position="95"/>
    </location>
</feature>
<feature type="transmembrane region" description="Helical" evidence="7">
    <location>
        <begin position="155"/>
        <end position="180"/>
    </location>
</feature>
<dbReference type="PANTHER" id="PTHR30193:SF42">
    <property type="entry name" value="ABC TRANSPORTER PERMEASE PROTEIN"/>
    <property type="match status" value="1"/>
</dbReference>
<keyword evidence="4 7" id="KW-0812">Transmembrane</keyword>
<evidence type="ECO:0000256" key="5">
    <source>
        <dbReference type="ARBA" id="ARBA00022989"/>
    </source>
</evidence>
<feature type="transmembrane region" description="Helical" evidence="7">
    <location>
        <begin position="261"/>
        <end position="284"/>
    </location>
</feature>
<dbReference type="CDD" id="cd06261">
    <property type="entry name" value="TM_PBP2"/>
    <property type="match status" value="1"/>
</dbReference>
<evidence type="ECO:0000256" key="6">
    <source>
        <dbReference type="ARBA" id="ARBA00023136"/>
    </source>
</evidence>
<feature type="domain" description="ABC transmembrane type-1" evidence="8">
    <location>
        <begin position="69"/>
        <end position="284"/>
    </location>
</feature>
<feature type="transmembrane region" description="Helical" evidence="7">
    <location>
        <begin position="201"/>
        <end position="226"/>
    </location>
</feature>
<dbReference type="Gene3D" id="1.10.3720.10">
    <property type="entry name" value="MetI-like"/>
    <property type="match status" value="1"/>
</dbReference>
<dbReference type="InterPro" id="IPR000515">
    <property type="entry name" value="MetI-like"/>
</dbReference>
<evidence type="ECO:0000256" key="2">
    <source>
        <dbReference type="ARBA" id="ARBA00022448"/>
    </source>
</evidence>
<gene>
    <name evidence="9" type="ORF">BI380_07325</name>
</gene>
<dbReference type="EMBL" id="CP017420">
    <property type="protein sequence ID" value="AOV01187.1"/>
    <property type="molecule type" value="Genomic_DNA"/>
</dbReference>